<dbReference type="Gene3D" id="3.30.450.20">
    <property type="entry name" value="PAS domain"/>
    <property type="match status" value="1"/>
</dbReference>
<evidence type="ECO:0000256" key="1">
    <source>
        <dbReference type="SAM" id="Coils"/>
    </source>
</evidence>
<evidence type="ECO:0000259" key="4">
    <source>
        <dbReference type="PROSITE" id="PS50801"/>
    </source>
</evidence>
<feature type="domain" description="PAC" evidence="3">
    <location>
        <begin position="295"/>
        <end position="346"/>
    </location>
</feature>
<keyword evidence="2" id="KW-0472">Membrane</keyword>
<dbReference type="PANTHER" id="PTHR33745">
    <property type="entry name" value="RSBT ANTAGONIST PROTEIN RSBS-RELATED"/>
    <property type="match status" value="1"/>
</dbReference>
<dbReference type="PROSITE" id="PS50801">
    <property type="entry name" value="STAS"/>
    <property type="match status" value="1"/>
</dbReference>
<dbReference type="Pfam" id="PF01740">
    <property type="entry name" value="STAS"/>
    <property type="match status" value="1"/>
</dbReference>
<sequence>MTESLTDFFATFIFVIAGVALASFVILRAWDHRPARIFAVLISLLMVINISILGKVIFISHEIAYQLHAIFLISMALFTSTFVALLSTLFTPEWWQGRRPFIWIISPYTLATLALGFDLFGKFGFFVTGIQVDSVHSNVVTTVTTPAGRWLSALFGVSWLVPLFMMITVFVRNRQARETILVLAGGMIAFTIMNVLQFLNLFPFSSVMRGLILLLPIMVALTIVVFRTRLITPLRAAIEEAFEVMSDAAVVVNPNDQIVYANPHAIALGFKAHMQMTPYLRHSLKITTETLEMIRDASSSFPLVLNGRRFLVSVREIRNKRNQLQGSLVLGRDVTEVEERTNQLEQERARLSQIVQELEQEQRERAALSATVQSLALPVIPILQGVLVIPLVGSFDTERMRDLQTQMLAAIERQQARLVMLDLTGLSFLDEEGAAGLSRSVEAAALLGTRCILVGVRPEIAEAIVAQGLDLDHISTAATLQDAVKRALTRTAKVVAS</sequence>
<dbReference type="InterPro" id="IPR036513">
    <property type="entry name" value="STAS_dom_sf"/>
</dbReference>
<dbReference type="HOGENOM" id="CLU_554088_0_0_0"/>
<keyword evidence="6" id="KW-1185">Reference proteome</keyword>
<dbReference type="SUPFAM" id="SSF52091">
    <property type="entry name" value="SpoIIaa-like"/>
    <property type="match status" value="1"/>
</dbReference>
<feature type="transmembrane region" description="Helical" evidence="2">
    <location>
        <begin position="180"/>
        <end position="201"/>
    </location>
</feature>
<organism evidence="5 6">
    <name type="scientific">Oscillochloris trichoides DG-6</name>
    <dbReference type="NCBI Taxonomy" id="765420"/>
    <lineage>
        <taxon>Bacteria</taxon>
        <taxon>Bacillati</taxon>
        <taxon>Chloroflexota</taxon>
        <taxon>Chloroflexia</taxon>
        <taxon>Chloroflexales</taxon>
        <taxon>Chloroflexineae</taxon>
        <taxon>Oscillochloridaceae</taxon>
        <taxon>Oscillochloris</taxon>
    </lineage>
</organism>
<dbReference type="Gene3D" id="3.30.750.24">
    <property type="entry name" value="STAS domain"/>
    <property type="match status" value="1"/>
</dbReference>
<name>E1IAT6_9CHLR</name>
<dbReference type="Proteomes" id="UP000054010">
    <property type="component" value="Unassembled WGS sequence"/>
</dbReference>
<proteinExistence type="predicted"/>
<dbReference type="OrthoDB" id="141666at2"/>
<reference evidence="5 6" key="1">
    <citation type="journal article" date="2011" name="J. Bacteriol.">
        <title>Draft genome sequence of the anoxygenic filamentous phototrophic bacterium Oscillochloris trichoides subsp. DG-6.</title>
        <authorList>
            <person name="Kuznetsov B.B."/>
            <person name="Ivanovsky R.N."/>
            <person name="Keppen O.I."/>
            <person name="Sukhacheva M.V."/>
            <person name="Bumazhkin B.K."/>
            <person name="Patutina E.O."/>
            <person name="Beletsky A.V."/>
            <person name="Mardanov A.V."/>
            <person name="Baslerov R.V."/>
            <person name="Panteleeva A.N."/>
            <person name="Kolganova T.V."/>
            <person name="Ravin N.V."/>
            <person name="Skryabin K.G."/>
        </authorList>
    </citation>
    <scope>NUCLEOTIDE SEQUENCE [LARGE SCALE GENOMIC DNA]</scope>
    <source>
        <strain evidence="5 6">DG-6</strain>
    </source>
</reference>
<evidence type="ECO:0000313" key="6">
    <source>
        <dbReference type="Proteomes" id="UP000054010"/>
    </source>
</evidence>
<dbReference type="STRING" id="765420.OSCT_0437"/>
<keyword evidence="1" id="KW-0175">Coiled coil</keyword>
<accession>E1IAT6</accession>
<evidence type="ECO:0000313" key="5">
    <source>
        <dbReference type="EMBL" id="EFO81692.1"/>
    </source>
</evidence>
<dbReference type="AlphaFoldDB" id="E1IAT6"/>
<feature type="transmembrane region" description="Helical" evidence="2">
    <location>
        <begin position="150"/>
        <end position="171"/>
    </location>
</feature>
<keyword evidence="2" id="KW-1133">Transmembrane helix</keyword>
<feature type="domain" description="STAS" evidence="4">
    <location>
        <begin position="376"/>
        <end position="487"/>
    </location>
</feature>
<dbReference type="InterPro" id="IPR051932">
    <property type="entry name" value="Bact_StressResp_Reg"/>
</dbReference>
<feature type="transmembrane region" description="Helical" evidence="2">
    <location>
        <begin position="207"/>
        <end position="226"/>
    </location>
</feature>
<dbReference type="InterPro" id="IPR002645">
    <property type="entry name" value="STAS_dom"/>
</dbReference>
<dbReference type="eggNOG" id="COG1366">
    <property type="taxonomic scope" value="Bacteria"/>
</dbReference>
<feature type="transmembrane region" description="Helical" evidence="2">
    <location>
        <begin position="37"/>
        <end position="59"/>
    </location>
</feature>
<dbReference type="CDD" id="cd07041">
    <property type="entry name" value="STAS_RsbR_RsbS_like"/>
    <property type="match status" value="1"/>
</dbReference>
<evidence type="ECO:0000259" key="3">
    <source>
        <dbReference type="PROSITE" id="PS50113"/>
    </source>
</evidence>
<dbReference type="EMBL" id="ADVR01000007">
    <property type="protein sequence ID" value="EFO81692.1"/>
    <property type="molecule type" value="Genomic_DNA"/>
</dbReference>
<feature type="transmembrane region" description="Helical" evidence="2">
    <location>
        <begin position="12"/>
        <end position="30"/>
    </location>
</feature>
<dbReference type="PANTHER" id="PTHR33745:SF1">
    <property type="entry name" value="RSBT ANTAGONIST PROTEIN RSBS"/>
    <property type="match status" value="1"/>
</dbReference>
<keyword evidence="2" id="KW-0812">Transmembrane</keyword>
<comment type="caution">
    <text evidence="5">The sequence shown here is derived from an EMBL/GenBank/DDBJ whole genome shotgun (WGS) entry which is preliminary data.</text>
</comment>
<dbReference type="InterPro" id="IPR000700">
    <property type="entry name" value="PAS-assoc_C"/>
</dbReference>
<feature type="coiled-coil region" evidence="1">
    <location>
        <begin position="334"/>
        <end position="371"/>
    </location>
</feature>
<evidence type="ECO:0000256" key="2">
    <source>
        <dbReference type="SAM" id="Phobius"/>
    </source>
</evidence>
<feature type="transmembrane region" description="Helical" evidence="2">
    <location>
        <begin position="101"/>
        <end position="130"/>
    </location>
</feature>
<feature type="transmembrane region" description="Helical" evidence="2">
    <location>
        <begin position="65"/>
        <end position="89"/>
    </location>
</feature>
<protein>
    <submittedName>
        <fullName evidence="5">PAS/PAC sensor protein</fullName>
    </submittedName>
</protein>
<dbReference type="PROSITE" id="PS50113">
    <property type="entry name" value="PAC"/>
    <property type="match status" value="1"/>
</dbReference>
<gene>
    <name evidence="5" type="ORF">OSCT_0437</name>
</gene>